<keyword evidence="3" id="KW-1185">Reference proteome</keyword>
<protein>
    <submittedName>
        <fullName evidence="2">Uncharacterized protein</fullName>
    </submittedName>
</protein>
<dbReference type="Proteomes" id="UP000236740">
    <property type="component" value="Unassembled WGS sequence"/>
</dbReference>
<organism evidence="2 3">
    <name type="scientific">Halobellus limi</name>
    <dbReference type="NCBI Taxonomy" id="699433"/>
    <lineage>
        <taxon>Archaea</taxon>
        <taxon>Methanobacteriati</taxon>
        <taxon>Methanobacteriota</taxon>
        <taxon>Stenosarchaea group</taxon>
        <taxon>Halobacteria</taxon>
        <taxon>Halobacteriales</taxon>
        <taxon>Haloferacaceae</taxon>
        <taxon>Halobellus</taxon>
    </lineage>
</organism>
<reference evidence="1 4" key="2">
    <citation type="journal article" date="2019" name="Nat. Commun.">
        <title>A new type of DNA phosphorothioation-based antiviral system in archaea.</title>
        <authorList>
            <person name="Xiong L."/>
            <person name="Liu S."/>
            <person name="Chen S."/>
            <person name="Xiao Y."/>
            <person name="Zhu B."/>
            <person name="Gao Y."/>
            <person name="Zhang Y."/>
            <person name="Chen B."/>
            <person name="Luo J."/>
            <person name="Deng Z."/>
            <person name="Chen X."/>
            <person name="Wang L."/>
            <person name="Chen S."/>
        </authorList>
    </citation>
    <scope>NUCLEOTIDE SEQUENCE [LARGE SCALE GENOMIC DNA]</scope>
    <source>
        <strain evidence="1 4">CGMCC 1.10331</strain>
    </source>
</reference>
<dbReference type="OrthoDB" id="340621at2157"/>
<dbReference type="Proteomes" id="UP000296733">
    <property type="component" value="Chromosome"/>
</dbReference>
<evidence type="ECO:0000313" key="3">
    <source>
        <dbReference type="Proteomes" id="UP000236740"/>
    </source>
</evidence>
<sequence>MTAGVRTYTPTRAELRAVARALRKRVGQGDWVPVESHRKGPPDDRLLQTMADPFRSVDDVLDRLGEAEAYLRQRSDRRSVFLTVYTEMTATVKRGIESGTFESPAWVRDYLVAFAERYRTALLGAERGELATIPPAWRLAFQASASGETLFLQDALLGVNAHINHDLAYSLCDVGIDPDRRAKHRDHDRINDVLRQLVDVVQRAMADIYDAGGYAHADEWLASVDETVTYVGLSEARSLAWRNAVLIVDTRWPPVERFVDWRIRAISTGVGYLLLTPSVDPAVLRTLRHLERETLPLTSLEATFRQRVGDVKLDIE</sequence>
<evidence type="ECO:0000313" key="2">
    <source>
        <dbReference type="EMBL" id="SEG48330.1"/>
    </source>
</evidence>
<dbReference type="AlphaFoldDB" id="A0A1H6AJB2"/>
<dbReference type="EMBL" id="CP031311">
    <property type="protein sequence ID" value="QCC47604.1"/>
    <property type="molecule type" value="Genomic_DNA"/>
</dbReference>
<evidence type="ECO:0000313" key="4">
    <source>
        <dbReference type="Proteomes" id="UP000296733"/>
    </source>
</evidence>
<dbReference type="RefSeq" id="WP_103992049.1">
    <property type="nucleotide sequence ID" value="NZ_CP031311.1"/>
</dbReference>
<dbReference type="EMBL" id="FNVN01000003">
    <property type="protein sequence ID" value="SEG48330.1"/>
    <property type="molecule type" value="Genomic_DNA"/>
</dbReference>
<dbReference type="InterPro" id="IPR046037">
    <property type="entry name" value="DUF5995"/>
</dbReference>
<accession>A0A1H6AJB2</accession>
<dbReference type="GeneID" id="39858020"/>
<evidence type="ECO:0000313" key="1">
    <source>
        <dbReference type="EMBL" id="QCC47604.1"/>
    </source>
</evidence>
<proteinExistence type="predicted"/>
<name>A0A1H6AJB2_9EURY</name>
<dbReference type="Pfam" id="PF19458">
    <property type="entry name" value="DUF5995"/>
    <property type="match status" value="1"/>
</dbReference>
<dbReference type="KEGG" id="hlm:DV707_07995"/>
<gene>
    <name evidence="1" type="ORF">DV707_07995</name>
    <name evidence="2" type="ORF">SAMN04488133_2340</name>
</gene>
<reference evidence="2 3" key="1">
    <citation type="submission" date="2016-10" db="EMBL/GenBank/DDBJ databases">
        <authorList>
            <person name="de Groot N.N."/>
        </authorList>
    </citation>
    <scope>NUCLEOTIDE SEQUENCE [LARGE SCALE GENOMIC DNA]</scope>
    <source>
        <strain evidence="2 3">CGMCC 1.10331</strain>
    </source>
</reference>